<protein>
    <submittedName>
        <fullName evidence="2">Uncharacterized protein</fullName>
    </submittedName>
</protein>
<name>A0A7H0IQW2_9ACTN</name>
<dbReference type="Proteomes" id="UP000516052">
    <property type="component" value="Chromosome"/>
</dbReference>
<dbReference type="EMBL" id="CP060828">
    <property type="protein sequence ID" value="QNP75178.1"/>
    <property type="molecule type" value="Genomic_DNA"/>
</dbReference>
<evidence type="ECO:0000256" key="1">
    <source>
        <dbReference type="SAM" id="MobiDB-lite"/>
    </source>
</evidence>
<dbReference type="AlphaFoldDB" id="A0A7H0IQW2"/>
<feature type="region of interest" description="Disordered" evidence="1">
    <location>
        <begin position="19"/>
        <end position="47"/>
    </location>
</feature>
<keyword evidence="3" id="KW-1185">Reference proteome</keyword>
<organism evidence="2 3">
    <name type="scientific">Streptomyces roseirectus</name>
    <dbReference type="NCBI Taxonomy" id="2768066"/>
    <lineage>
        <taxon>Bacteria</taxon>
        <taxon>Bacillati</taxon>
        <taxon>Actinomycetota</taxon>
        <taxon>Actinomycetes</taxon>
        <taxon>Kitasatosporales</taxon>
        <taxon>Streptomycetaceae</taxon>
        <taxon>Streptomyces</taxon>
    </lineage>
</organism>
<dbReference type="RefSeq" id="WP_187752099.1">
    <property type="nucleotide sequence ID" value="NZ_CP060828.1"/>
</dbReference>
<gene>
    <name evidence="2" type="ORF">IAG44_41090</name>
</gene>
<sequence>MRDKDGHRTLAERIADAFRRAGRVRRSGEAGDATSPNKRAQEQAGGE</sequence>
<accession>A0A7H0IQW2</accession>
<reference evidence="2 3" key="1">
    <citation type="submission" date="2020-08" db="EMBL/GenBank/DDBJ databases">
        <title>A novel species.</title>
        <authorList>
            <person name="Gao J."/>
        </authorList>
    </citation>
    <scope>NUCLEOTIDE SEQUENCE [LARGE SCALE GENOMIC DNA]</scope>
    <source>
        <strain evidence="2 3">CRXT-G-22</strain>
    </source>
</reference>
<proteinExistence type="predicted"/>
<evidence type="ECO:0000313" key="3">
    <source>
        <dbReference type="Proteomes" id="UP000516052"/>
    </source>
</evidence>
<dbReference type="KEGG" id="sroi:IAG44_41090"/>
<evidence type="ECO:0000313" key="2">
    <source>
        <dbReference type="EMBL" id="QNP75178.1"/>
    </source>
</evidence>